<dbReference type="KEGG" id="sog:RA178_21615"/>
<dbReference type="Proteomes" id="UP001236800">
    <property type="component" value="Chromosome"/>
</dbReference>
<reference evidence="3" key="1">
    <citation type="submission" date="2023-08" db="EMBL/GenBank/DDBJ databases">
        <title>Complete genome sequence of Shewanella oncorhynchi Z-P2, a siderophore putrebactin-producing bacterium.</title>
        <authorList>
            <person name="Zhang Y."/>
        </authorList>
    </citation>
    <scope>NUCLEOTIDE SEQUENCE</scope>
    <source>
        <strain evidence="3">Z-P2</strain>
    </source>
</reference>
<proteinExistence type="predicted"/>
<feature type="chain" id="PRO_5041243673" description="Secreted protein" evidence="2">
    <location>
        <begin position="30"/>
        <end position="188"/>
    </location>
</feature>
<evidence type="ECO:0008006" key="4">
    <source>
        <dbReference type="Google" id="ProtNLM"/>
    </source>
</evidence>
<organism evidence="3">
    <name type="scientific">Shewanella oncorhynchi</name>
    <dbReference type="NCBI Taxonomy" id="2726434"/>
    <lineage>
        <taxon>Bacteria</taxon>
        <taxon>Pseudomonadati</taxon>
        <taxon>Pseudomonadota</taxon>
        <taxon>Gammaproteobacteria</taxon>
        <taxon>Alteromonadales</taxon>
        <taxon>Shewanellaceae</taxon>
        <taxon>Shewanella</taxon>
    </lineage>
</organism>
<sequence>MLTHHFYLIRTAVITLPLLFIQVTSSTNAQQVSEPEPSLESLAQPTQTAPLPLGTLLDNEGKPINVPNQVQSAFEYSPPTVTPAEPSKTTKSTKATQSNKAAKSKKLSRKQQLASRAHVANDPNCRWLDKRMDQLESLLGDKQDNAAKHQADELSARQKEWQCLKCGAEGPAQNDHSKCQYRRETATR</sequence>
<keyword evidence="2" id="KW-0732">Signal</keyword>
<dbReference type="RefSeq" id="WP_219254464.1">
    <property type="nucleotide sequence ID" value="NZ_CP132914.1"/>
</dbReference>
<dbReference type="EMBL" id="CP132914">
    <property type="protein sequence ID" value="WMB72965.1"/>
    <property type="molecule type" value="Genomic_DNA"/>
</dbReference>
<dbReference type="GeneID" id="301341839"/>
<feature type="signal peptide" evidence="2">
    <location>
        <begin position="1"/>
        <end position="29"/>
    </location>
</feature>
<evidence type="ECO:0000256" key="2">
    <source>
        <dbReference type="SAM" id="SignalP"/>
    </source>
</evidence>
<gene>
    <name evidence="3" type="ORF">RA178_21615</name>
</gene>
<dbReference type="AlphaFoldDB" id="A0AA50KDE2"/>
<feature type="region of interest" description="Disordered" evidence="1">
    <location>
        <begin position="76"/>
        <end position="119"/>
    </location>
</feature>
<evidence type="ECO:0000256" key="1">
    <source>
        <dbReference type="SAM" id="MobiDB-lite"/>
    </source>
</evidence>
<feature type="compositionally biased region" description="Basic and acidic residues" evidence="1">
    <location>
        <begin position="175"/>
        <end position="188"/>
    </location>
</feature>
<feature type="compositionally biased region" description="Low complexity" evidence="1">
    <location>
        <begin position="87"/>
        <end position="101"/>
    </location>
</feature>
<accession>A0AA50KDE2</accession>
<evidence type="ECO:0000313" key="3">
    <source>
        <dbReference type="EMBL" id="WMB72965.1"/>
    </source>
</evidence>
<protein>
    <recommendedName>
        <fullName evidence="4">Secreted protein</fullName>
    </recommendedName>
</protein>
<feature type="region of interest" description="Disordered" evidence="1">
    <location>
        <begin position="167"/>
        <end position="188"/>
    </location>
</feature>
<feature type="region of interest" description="Disordered" evidence="1">
    <location>
        <begin position="31"/>
        <end position="52"/>
    </location>
</feature>
<name>A0AA50KDE2_9GAMM</name>